<dbReference type="Proteomes" id="UP000664859">
    <property type="component" value="Unassembled WGS sequence"/>
</dbReference>
<feature type="domain" description="DUF5672" evidence="1">
    <location>
        <begin position="64"/>
        <end position="193"/>
    </location>
</feature>
<comment type="caution">
    <text evidence="2">The sequence shown here is derived from an EMBL/GenBank/DDBJ whole genome shotgun (WGS) entry which is preliminary data.</text>
</comment>
<evidence type="ECO:0000313" key="3">
    <source>
        <dbReference type="Proteomes" id="UP000664859"/>
    </source>
</evidence>
<sequence>MQVFHGQDNHDFIADHRAFKELKASGRVHMSRVDWGIDPVNSLGLRDHCIDPDGNSLGPRDGRDLYNRLLTSEKFWSRVMSEKVLLFQTDTRLCSNSKRSIRDFEKYDYVGAPWRPEHALGMRGRPQLRVGNGGLSYRKRAAMIEVVRNRDAAAAEDIFFIYGLWWLNQNQKQSYNVPDIDVASTFAMEWGHPEFTNLSGGDILGVHQLPGGASNLLESGLQEALSRNCPDALPIARRCVCDACPLF</sequence>
<evidence type="ECO:0000313" key="2">
    <source>
        <dbReference type="EMBL" id="KAG5189755.1"/>
    </source>
</evidence>
<protein>
    <recommendedName>
        <fullName evidence="1">DUF5672 domain-containing protein</fullName>
    </recommendedName>
</protein>
<organism evidence="2 3">
    <name type="scientific">Tribonema minus</name>
    <dbReference type="NCBI Taxonomy" id="303371"/>
    <lineage>
        <taxon>Eukaryota</taxon>
        <taxon>Sar</taxon>
        <taxon>Stramenopiles</taxon>
        <taxon>Ochrophyta</taxon>
        <taxon>PX clade</taxon>
        <taxon>Xanthophyceae</taxon>
        <taxon>Tribonematales</taxon>
        <taxon>Tribonemataceae</taxon>
        <taxon>Tribonema</taxon>
    </lineage>
</organism>
<accession>A0A835ZEA0</accession>
<gene>
    <name evidence="2" type="ORF">JKP88DRAFT_301233</name>
</gene>
<proteinExistence type="predicted"/>
<keyword evidence="3" id="KW-1185">Reference proteome</keyword>
<reference evidence="2" key="1">
    <citation type="submission" date="2021-02" db="EMBL/GenBank/DDBJ databases">
        <title>First Annotated Genome of the Yellow-green Alga Tribonema minus.</title>
        <authorList>
            <person name="Mahan K.M."/>
        </authorList>
    </citation>
    <scope>NUCLEOTIDE SEQUENCE</scope>
    <source>
        <strain evidence="2">UTEX B ZZ1240</strain>
    </source>
</reference>
<dbReference type="OrthoDB" id="10025998at2759"/>
<name>A0A835ZEA0_9STRA</name>
<dbReference type="EMBL" id="JAFCMP010000046">
    <property type="protein sequence ID" value="KAG5189755.1"/>
    <property type="molecule type" value="Genomic_DNA"/>
</dbReference>
<dbReference type="AlphaFoldDB" id="A0A835ZEA0"/>
<dbReference type="Pfam" id="PF18922">
    <property type="entry name" value="DUF5672"/>
    <property type="match status" value="1"/>
</dbReference>
<evidence type="ECO:0000259" key="1">
    <source>
        <dbReference type="Pfam" id="PF18922"/>
    </source>
</evidence>
<dbReference type="InterPro" id="IPR043729">
    <property type="entry name" value="DUF5672"/>
</dbReference>